<protein>
    <submittedName>
        <fullName evidence="2">Uncharacterized protein</fullName>
    </submittedName>
</protein>
<feature type="region of interest" description="Disordered" evidence="1">
    <location>
        <begin position="39"/>
        <end position="58"/>
    </location>
</feature>
<feature type="region of interest" description="Disordered" evidence="1">
    <location>
        <begin position="92"/>
        <end position="124"/>
    </location>
</feature>
<dbReference type="AlphaFoldDB" id="A0A7S3LBH7"/>
<gene>
    <name evidence="2" type="ORF">ACOF00016_LOCUS13284</name>
</gene>
<name>A0A7S3LBH7_9STRA</name>
<sequence length="229" mass="25460">MQAGIGVEANRYYYGNFNNLSDTRPFPFVGASPTTWFDNRQQRHSESAEKSSSCPHNKRHLEVVSTSPEETWLAPIAGLYKRRRLDPYLVTHEDEEAPSGVDVDENTNPSGANGTSHLPQTKSSLCSIVPYSTTSRKRQGHEHSDYDGEAQRQTSCFRITTDAWPSSLPTFAPPQFLSPCRAMVVWKSPCTKDGNDEVVLLRRSEADDDASPTDNESESIDDAMDTSPS</sequence>
<feature type="compositionally biased region" description="Acidic residues" evidence="1">
    <location>
        <begin position="93"/>
        <end position="105"/>
    </location>
</feature>
<proteinExistence type="predicted"/>
<feature type="compositionally biased region" description="Basic and acidic residues" evidence="1">
    <location>
        <begin position="40"/>
        <end position="49"/>
    </location>
</feature>
<accession>A0A7S3LBH7</accession>
<organism evidence="2">
    <name type="scientific">Amphora coffeiformis</name>
    <dbReference type="NCBI Taxonomy" id="265554"/>
    <lineage>
        <taxon>Eukaryota</taxon>
        <taxon>Sar</taxon>
        <taxon>Stramenopiles</taxon>
        <taxon>Ochrophyta</taxon>
        <taxon>Bacillariophyta</taxon>
        <taxon>Bacillariophyceae</taxon>
        <taxon>Bacillariophycidae</taxon>
        <taxon>Thalassiophysales</taxon>
        <taxon>Catenulaceae</taxon>
        <taxon>Amphora</taxon>
    </lineage>
</organism>
<dbReference type="EMBL" id="HBIM01017211">
    <property type="protein sequence ID" value="CAE0416225.1"/>
    <property type="molecule type" value="Transcribed_RNA"/>
</dbReference>
<feature type="region of interest" description="Disordered" evidence="1">
    <location>
        <begin position="203"/>
        <end position="229"/>
    </location>
</feature>
<reference evidence="2" key="1">
    <citation type="submission" date="2021-01" db="EMBL/GenBank/DDBJ databases">
        <authorList>
            <person name="Corre E."/>
            <person name="Pelletier E."/>
            <person name="Niang G."/>
            <person name="Scheremetjew M."/>
            <person name="Finn R."/>
            <person name="Kale V."/>
            <person name="Holt S."/>
            <person name="Cochrane G."/>
            <person name="Meng A."/>
            <person name="Brown T."/>
            <person name="Cohen L."/>
        </authorList>
    </citation>
    <scope>NUCLEOTIDE SEQUENCE</scope>
    <source>
        <strain evidence="2">CCMP127</strain>
    </source>
</reference>
<evidence type="ECO:0000313" key="2">
    <source>
        <dbReference type="EMBL" id="CAE0416225.1"/>
    </source>
</evidence>
<feature type="compositionally biased region" description="Polar residues" evidence="1">
    <location>
        <begin position="106"/>
        <end position="124"/>
    </location>
</feature>
<feature type="compositionally biased region" description="Acidic residues" evidence="1">
    <location>
        <begin position="206"/>
        <end position="229"/>
    </location>
</feature>
<evidence type="ECO:0000256" key="1">
    <source>
        <dbReference type="SAM" id="MobiDB-lite"/>
    </source>
</evidence>